<dbReference type="EMBL" id="JAQQFR010000005">
    <property type="protein sequence ID" value="MFL9878653.1"/>
    <property type="molecule type" value="Genomic_DNA"/>
</dbReference>
<gene>
    <name evidence="2" type="ORF">PQR63_09685</name>
</gene>
<protein>
    <recommendedName>
        <fullName evidence="4">Lycopene cyclase domain-containing protein</fullName>
    </recommendedName>
</protein>
<feature type="transmembrane region" description="Helical" evidence="1">
    <location>
        <begin position="109"/>
        <end position="127"/>
    </location>
</feature>
<comment type="caution">
    <text evidence="2">The sequence shown here is derived from an EMBL/GenBank/DDBJ whole genome shotgun (WGS) entry which is preliminary data.</text>
</comment>
<name>A0ABW8Z8N6_9BURK</name>
<evidence type="ECO:0000256" key="1">
    <source>
        <dbReference type="SAM" id="Phobius"/>
    </source>
</evidence>
<organism evidence="2 3">
    <name type="scientific">Herbaspirillum rhizosphaerae</name>
    <dbReference type="NCBI Taxonomy" id="346179"/>
    <lineage>
        <taxon>Bacteria</taxon>
        <taxon>Pseudomonadati</taxon>
        <taxon>Pseudomonadota</taxon>
        <taxon>Betaproteobacteria</taxon>
        <taxon>Burkholderiales</taxon>
        <taxon>Oxalobacteraceae</taxon>
        <taxon>Herbaspirillum</taxon>
    </lineage>
</organism>
<proteinExistence type="predicted"/>
<keyword evidence="1" id="KW-0812">Transmembrane</keyword>
<sequence length="137" mass="15428">MKNPSLASRPALAIFTIGLAILVLLDQMDLEIILIMVFPLCCTAVAAAFFWRNLSRPWAYSFSTGVASYACYFTLDSYLGIFSIPIPQDGAHYRIVGEPGVLVLGTFDIWPFCVFLILFVFLAYLIFRAFSKRAIRR</sequence>
<evidence type="ECO:0000313" key="3">
    <source>
        <dbReference type="Proteomes" id="UP001629214"/>
    </source>
</evidence>
<keyword evidence="3" id="KW-1185">Reference proteome</keyword>
<evidence type="ECO:0000313" key="2">
    <source>
        <dbReference type="EMBL" id="MFL9878653.1"/>
    </source>
</evidence>
<feature type="transmembrane region" description="Helical" evidence="1">
    <location>
        <begin position="6"/>
        <end position="25"/>
    </location>
</feature>
<reference evidence="2 3" key="1">
    <citation type="journal article" date="2024" name="Chem. Sci.">
        <title>Discovery of megapolipeptins by genome mining of a Burkholderiales bacteria collection.</title>
        <authorList>
            <person name="Paulo B.S."/>
            <person name="Recchia M.J.J."/>
            <person name="Lee S."/>
            <person name="Fergusson C.H."/>
            <person name="Romanowski S.B."/>
            <person name="Hernandez A."/>
            <person name="Krull N."/>
            <person name="Liu D.Y."/>
            <person name="Cavanagh H."/>
            <person name="Bos A."/>
            <person name="Gray C.A."/>
            <person name="Murphy B.T."/>
            <person name="Linington R.G."/>
            <person name="Eustaquio A.S."/>
        </authorList>
    </citation>
    <scope>NUCLEOTIDE SEQUENCE [LARGE SCALE GENOMIC DNA]</scope>
    <source>
        <strain evidence="2 3">RL21-008-BIB-B</strain>
    </source>
</reference>
<dbReference type="Proteomes" id="UP001629214">
    <property type="component" value="Unassembled WGS sequence"/>
</dbReference>
<feature type="transmembrane region" description="Helical" evidence="1">
    <location>
        <begin position="32"/>
        <end position="51"/>
    </location>
</feature>
<dbReference type="RefSeq" id="WP_408167649.1">
    <property type="nucleotide sequence ID" value="NZ_JAQQFR010000005.1"/>
</dbReference>
<keyword evidence="1" id="KW-1133">Transmembrane helix</keyword>
<keyword evidence="1" id="KW-0472">Membrane</keyword>
<evidence type="ECO:0008006" key="4">
    <source>
        <dbReference type="Google" id="ProtNLM"/>
    </source>
</evidence>
<accession>A0ABW8Z8N6</accession>